<dbReference type="Pfam" id="PF13855">
    <property type="entry name" value="LRR_8"/>
    <property type="match status" value="1"/>
</dbReference>
<dbReference type="InterPro" id="IPR001611">
    <property type="entry name" value="Leu-rich_rpt"/>
</dbReference>
<dbReference type="GO" id="GO:0005737">
    <property type="term" value="C:cytoplasm"/>
    <property type="evidence" value="ECO:0007669"/>
    <property type="project" value="TreeGrafter"/>
</dbReference>
<sequence>MTTAMSLCASSLLPSVGDGVAVSTASARSAELHDLTLEELQNSLSDLGYNPYGELVYTRSNLASKHICALPGLQRYVHLQRLCVDDNGLTELDAVRYMPQLVHLHARHNRLSSEVFASLAVAAAGCLEQLYLDGNCITSLDGLEKLPFLLDFKCCSNRVRHLPARCLAAAHRLMHLSLSGNALETIEADAFAAAPLLRVLDLSENLLSSTDFLSSVTPQIENVNISNNRVRHLSAAVEQLSCLTVLDVGRNELAGLKEVRVLRCLKALRTLTFEGNTALECLSHDAPRGGGRQGGLLSPTAHGTEYHQEVVMSDEGEDSESLVSSCGGGGGITAATSTAPVTSGAAAEGDGDPDQSSTLYPSSTTTGELTSNEYGAASNGRPCAHPIPGWKSSGSLAARARMPTTADYVGLAAPETNGFVRSVGSVRRDATLDVRVHYQKEVLALPPREQVYLWTLSVLPQLTEVNGRAIRPEELAKAAFLFRANALKQ</sequence>
<dbReference type="EMBL" id="JAFHLR010000036">
    <property type="protein sequence ID" value="KAG5464716.1"/>
    <property type="molecule type" value="Genomic_DNA"/>
</dbReference>
<proteinExistence type="predicted"/>
<dbReference type="SUPFAM" id="SSF52058">
    <property type="entry name" value="L domain-like"/>
    <property type="match status" value="1"/>
</dbReference>
<keyword evidence="5" id="KW-1185">Reference proteome</keyword>
<protein>
    <recommendedName>
        <fullName evidence="6">Leucine-rich repeat protein</fullName>
    </recommendedName>
</protein>
<evidence type="ECO:0000256" key="1">
    <source>
        <dbReference type="ARBA" id="ARBA00022614"/>
    </source>
</evidence>
<name>A0A836FZF4_9TRYP</name>
<dbReference type="AlphaFoldDB" id="A0A836FZF4"/>
<dbReference type="SMR" id="A0A836FZF4"/>
<feature type="compositionally biased region" description="Polar residues" evidence="3">
    <location>
        <begin position="354"/>
        <end position="373"/>
    </location>
</feature>
<feature type="region of interest" description="Disordered" evidence="3">
    <location>
        <begin position="334"/>
        <end position="386"/>
    </location>
</feature>
<gene>
    <name evidence="4" type="ORF">LSCM4_00157</name>
</gene>
<dbReference type="RefSeq" id="XP_067058347.1">
    <property type="nucleotide sequence ID" value="XM_067202246.1"/>
</dbReference>
<keyword evidence="1" id="KW-0433">Leucine-rich repeat</keyword>
<evidence type="ECO:0008006" key="6">
    <source>
        <dbReference type="Google" id="ProtNLM"/>
    </source>
</evidence>
<dbReference type="PANTHER" id="PTHR15454:SF56">
    <property type="entry name" value="PROTEIN PHOSPHATASE 1 REGULATORY SUBUNIT 7-RELATED"/>
    <property type="match status" value="1"/>
</dbReference>
<comment type="caution">
    <text evidence="4">The sequence shown here is derived from an EMBL/GenBank/DDBJ whole genome shotgun (WGS) entry which is preliminary data.</text>
</comment>
<dbReference type="Proteomes" id="UP000674143">
    <property type="component" value="Unassembled WGS sequence"/>
</dbReference>
<evidence type="ECO:0000256" key="2">
    <source>
        <dbReference type="ARBA" id="ARBA00022737"/>
    </source>
</evidence>
<keyword evidence="2" id="KW-0677">Repeat</keyword>
<evidence type="ECO:0000256" key="3">
    <source>
        <dbReference type="SAM" id="MobiDB-lite"/>
    </source>
</evidence>
<dbReference type="GeneID" id="92356180"/>
<dbReference type="InterPro" id="IPR032675">
    <property type="entry name" value="LRR_dom_sf"/>
</dbReference>
<reference evidence="5" key="1">
    <citation type="journal article" date="2021" name="Microbiol. Resour. Announc.">
        <title>LGAAP: Leishmaniinae Genome Assembly and Annotation Pipeline.</title>
        <authorList>
            <person name="Almutairi H."/>
            <person name="Urbaniak M.D."/>
            <person name="Bates M.D."/>
            <person name="Jariyapan N."/>
            <person name="Kwakye-Nuako G."/>
            <person name="Thomaz-Soccol V."/>
            <person name="Al-Salem W.S."/>
            <person name="Dillon R.J."/>
            <person name="Bates P.A."/>
            <person name="Gatherer D."/>
        </authorList>
    </citation>
    <scope>NUCLEOTIDE SEQUENCE [LARGE SCALE GENOMIC DNA]</scope>
</reference>
<dbReference type="PROSITE" id="PS51450">
    <property type="entry name" value="LRR"/>
    <property type="match status" value="1"/>
</dbReference>
<reference evidence="5" key="2">
    <citation type="journal article" date="2021" name="Sci. Data">
        <title>Chromosome-scale genome sequencing, assembly and annotation of six genomes from subfamily Leishmaniinae.</title>
        <authorList>
            <person name="Almutairi H."/>
            <person name="Urbaniak M.D."/>
            <person name="Bates M.D."/>
            <person name="Jariyapan N."/>
            <person name="Kwakye-Nuako G."/>
            <person name="Thomaz Soccol V."/>
            <person name="Al-Salem W.S."/>
            <person name="Dillon R.J."/>
            <person name="Bates P.A."/>
            <person name="Gatherer D."/>
        </authorList>
    </citation>
    <scope>NUCLEOTIDE SEQUENCE [LARGE SCALE GENOMIC DNA]</scope>
</reference>
<evidence type="ECO:0000313" key="4">
    <source>
        <dbReference type="EMBL" id="KAG5464716.1"/>
    </source>
</evidence>
<accession>A0A836FZF4</accession>
<organism evidence="4 5">
    <name type="scientific">Leishmania orientalis</name>
    <dbReference type="NCBI Taxonomy" id="2249476"/>
    <lineage>
        <taxon>Eukaryota</taxon>
        <taxon>Discoba</taxon>
        <taxon>Euglenozoa</taxon>
        <taxon>Kinetoplastea</taxon>
        <taxon>Metakinetoplastina</taxon>
        <taxon>Trypanosomatida</taxon>
        <taxon>Trypanosomatidae</taxon>
        <taxon>Leishmaniinae</taxon>
        <taxon>Leishmania</taxon>
    </lineage>
</organism>
<dbReference type="Gene3D" id="3.80.10.10">
    <property type="entry name" value="Ribonuclease Inhibitor"/>
    <property type="match status" value="2"/>
</dbReference>
<evidence type="ECO:0000313" key="5">
    <source>
        <dbReference type="Proteomes" id="UP000674143"/>
    </source>
</evidence>
<dbReference type="KEGG" id="loi:92356180"/>
<dbReference type="PANTHER" id="PTHR15454">
    <property type="entry name" value="NISCHARIN RELATED"/>
    <property type="match status" value="1"/>
</dbReference>